<dbReference type="InterPro" id="IPR002156">
    <property type="entry name" value="RNaseH_domain"/>
</dbReference>
<keyword evidence="2" id="KW-0548">Nucleotidyltransferase</keyword>
<gene>
    <name evidence="2" type="ORF">FA727_08900</name>
</gene>
<keyword evidence="2" id="KW-0808">Transferase</keyword>
<dbReference type="Gene3D" id="3.30.420.10">
    <property type="entry name" value="Ribonuclease H-like superfamily/Ribonuclease H"/>
    <property type="match status" value="1"/>
</dbReference>
<dbReference type="PROSITE" id="PS50879">
    <property type="entry name" value="RNASE_H_1"/>
    <property type="match status" value="1"/>
</dbReference>
<keyword evidence="2" id="KW-0695">RNA-directed DNA polymerase</keyword>
<comment type="caution">
    <text evidence="2">The sequence shown here is derived from an EMBL/GenBank/DDBJ whole genome shotgun (WGS) entry which is preliminary data.</text>
</comment>
<dbReference type="Proteomes" id="UP000307756">
    <property type="component" value="Unassembled WGS sequence"/>
</dbReference>
<dbReference type="GO" id="GO:0003964">
    <property type="term" value="F:RNA-directed DNA polymerase activity"/>
    <property type="evidence" value="ECO:0007669"/>
    <property type="project" value="UniProtKB-KW"/>
</dbReference>
<name>A0A4U1DDI4_9BACI</name>
<dbReference type="InterPro" id="IPR036397">
    <property type="entry name" value="RNaseH_sf"/>
</dbReference>
<dbReference type="SUPFAM" id="SSF53098">
    <property type="entry name" value="Ribonuclease H-like"/>
    <property type="match status" value="1"/>
</dbReference>
<protein>
    <submittedName>
        <fullName evidence="2">Reverse transcriptase-like protein</fullName>
    </submittedName>
</protein>
<accession>A0A4U1DDI4</accession>
<dbReference type="RefSeq" id="WP_136830541.1">
    <property type="nucleotide sequence ID" value="NZ_SWBM01000001.1"/>
</dbReference>
<dbReference type="PANTHER" id="PTHR46387:SF2">
    <property type="entry name" value="RIBONUCLEASE HI"/>
    <property type="match status" value="1"/>
</dbReference>
<dbReference type="PANTHER" id="PTHR46387">
    <property type="entry name" value="POLYNUCLEOTIDYL TRANSFERASE, RIBONUCLEASE H-LIKE SUPERFAMILY PROTEIN"/>
    <property type="match status" value="1"/>
</dbReference>
<dbReference type="GO" id="GO:0004523">
    <property type="term" value="F:RNA-DNA hybrid ribonuclease activity"/>
    <property type="evidence" value="ECO:0007669"/>
    <property type="project" value="InterPro"/>
</dbReference>
<dbReference type="InterPro" id="IPR012337">
    <property type="entry name" value="RNaseH-like_sf"/>
</dbReference>
<keyword evidence="3" id="KW-1185">Reference proteome</keyword>
<dbReference type="AlphaFoldDB" id="A0A4U1DDI4"/>
<evidence type="ECO:0000259" key="1">
    <source>
        <dbReference type="PROSITE" id="PS50879"/>
    </source>
</evidence>
<feature type="domain" description="RNase H type-1" evidence="1">
    <location>
        <begin position="1"/>
        <end position="126"/>
    </location>
</feature>
<evidence type="ECO:0000313" key="3">
    <source>
        <dbReference type="Proteomes" id="UP000307756"/>
    </source>
</evidence>
<reference evidence="2 3" key="1">
    <citation type="journal article" date="2011" name="J. Microbiol.">
        <title>Bacillus kyonggiensis sp. nov., isolated from soil of a lettuce field.</title>
        <authorList>
            <person name="Dong K."/>
            <person name="Lee S."/>
        </authorList>
    </citation>
    <scope>NUCLEOTIDE SEQUENCE [LARGE SCALE GENOMIC DNA]</scope>
    <source>
        <strain evidence="2 3">NB22</strain>
    </source>
</reference>
<dbReference type="OrthoDB" id="7845843at2"/>
<dbReference type="EMBL" id="SWBM01000001">
    <property type="protein sequence ID" value="TKC19637.1"/>
    <property type="molecule type" value="Genomic_DNA"/>
</dbReference>
<dbReference type="Pfam" id="PF13456">
    <property type="entry name" value="RVT_3"/>
    <property type="match status" value="1"/>
</dbReference>
<dbReference type="CDD" id="cd09279">
    <property type="entry name" value="RNase_HI_like"/>
    <property type="match status" value="1"/>
</dbReference>
<dbReference type="GO" id="GO:0003676">
    <property type="term" value="F:nucleic acid binding"/>
    <property type="evidence" value="ECO:0007669"/>
    <property type="project" value="InterPro"/>
</dbReference>
<organism evidence="2 3">
    <name type="scientific">Robertmurraya kyonggiensis</name>
    <dbReference type="NCBI Taxonomy" id="1037680"/>
    <lineage>
        <taxon>Bacteria</taxon>
        <taxon>Bacillati</taxon>
        <taxon>Bacillota</taxon>
        <taxon>Bacilli</taxon>
        <taxon>Bacillales</taxon>
        <taxon>Bacillaceae</taxon>
        <taxon>Robertmurraya</taxon>
    </lineage>
</organism>
<proteinExistence type="predicted"/>
<evidence type="ECO:0000313" key="2">
    <source>
        <dbReference type="EMBL" id="TKC19637.1"/>
    </source>
</evidence>
<sequence>MIEVYIDGASAGNPGPSGAGIFIKGNGELENYALPLGIMSNHEAEFVAFIEALKICHEKEYKVVSFRTDSELVNRAVEKEFVKNKVYAPFLEEALRLMNKFDLFFMKWIPSSENKTADNLARTAIRKNTEKR</sequence>